<keyword evidence="5" id="KW-1185">Reference proteome</keyword>
<dbReference type="InterPro" id="IPR014001">
    <property type="entry name" value="Helicase_ATP-bd"/>
</dbReference>
<gene>
    <name evidence="4" type="primary">rapA</name>
    <name evidence="4" type="ORF">FEAC_11140</name>
</gene>
<sequence length="1333" mass="146809">MALQWGLTTKKLSYEVLDSMVRVGILDGPITKVKSDAAWAELEAAGLLVSDRVAGYAKINGAFGNDLYFQLLDTIHHSELVGVLRSAGYRAYAMDRYLEVGRLRLNAMQGNRPTSEHFHSSKGGEESDEFREAFFDRFDRRLFGYLMPNWRDLVAGQALASHLWDFDASILDMVDALLEGEVADAEIRFALAQILFLRGDNYGARAYADDEWGIFAPFIDALTLIQKGEYEVGAKVYARAVTEFSKATRTRFAPMYPVTEFWYPMALLASGSVADLEQALKYCVASSHSKNPPRFSLFGKWVHAIRVRLGREGLDPAVFVQPYVRGLDALFDLLLINWLAPEFEALQQKTSQLETTHERAQLVFASCGFSRLEELASTAFAHATGAEDSSPFFVGSQLPHWRLVLDSLRALDDSTPERESRYVWIIHQTGSGHLRSVEPSLQVRGVRGWGKPKAVSLARLVADSDLPGEDARVLRSIRKLSGGRSGGYDLDLGAAMMSLIGHPRVVLSTDPERFIEVVEGRPEIVVVQTDAGFEVRVEPPTLADLVDQANATMWGRAPDAEVLRVIVESPARLVVIRLSRAQRQAIQLMGKRFQLPREAGGDVDGMLAALSAHFEIQSDEVVAGRLVDAAPKLRCELKPQNEGISMRLVSAPLGSYGPRLVPGVGRAKVVARIDSETIAATRDLDWEAELAERVTEALGVTRNDIASEIEFLSADEALDALETLNAFLDELELDWPKGKAIQVFSPGLSALRVSISSQQDWLAIRGGVQLDNDKVLAIKELITAATRGAKFVTLKEGQYLALTGALKERVLELAAVTDSSGKEVKASKLAVGALLEIADGAKATFDTSVAELIERLREAEKLIPMLPPTLEAELRPYQHEGFVWAMRLAEAGFGACLADDMGLGKTLQALAVTLARVRSDGDPALVVCPTSVVDNWIKETLRFAPTLNPINYSQVDRSRAVVEATGHDILIVSYSVLIQDEELLASRRWRTLIADEAQAIKNIAAKRTQALGGIDAEFKLALSGTPIENHLTELYSILSFLNPGLLGTPAQFGRRFVTPVERDKDKHARRRLRKIVGPFILRRLKTDVLTDLPQRTELTLMVEPREDEAHYYEAMRLRAIDAAELALERDQAQASFHILAELTRLRRAACDTRLVEPKVDSAGSKIEALLELASEIQDNGHQALVFSQFVDFLALVRGAFDQAGFRYQYLDGSTPAKQRAREVESFQSGASNFFLISIKAGGVGLNLTAADYVIIADPWWNPAVEEQALGRAHRIGQSRPVTSYRLIAHGTIEETITQLHASKLALAEGVLGDDGSMGALPSARDLIDLMYQK</sequence>
<dbReference type="Proteomes" id="UP000032336">
    <property type="component" value="Unassembled WGS sequence"/>
</dbReference>
<comment type="caution">
    <text evidence="4">The sequence shown here is derived from an EMBL/GenBank/DDBJ whole genome shotgun (WGS) entry which is preliminary data.</text>
</comment>
<evidence type="ECO:0000256" key="1">
    <source>
        <dbReference type="ARBA" id="ARBA00022801"/>
    </source>
</evidence>
<name>A0A0D8FVN3_9ACTN</name>
<evidence type="ECO:0000259" key="2">
    <source>
        <dbReference type="PROSITE" id="PS51192"/>
    </source>
</evidence>
<dbReference type="PROSITE" id="PS51194">
    <property type="entry name" value="HELICASE_CTER"/>
    <property type="match status" value="1"/>
</dbReference>
<dbReference type="PATRIC" id="fig|1121877.4.peg.1222"/>
<dbReference type="Gene3D" id="3.40.50.10810">
    <property type="entry name" value="Tandem AAA-ATPase domain"/>
    <property type="match status" value="1"/>
</dbReference>
<organism evidence="4 5">
    <name type="scientific">Ferrimicrobium acidiphilum DSM 19497</name>
    <dbReference type="NCBI Taxonomy" id="1121877"/>
    <lineage>
        <taxon>Bacteria</taxon>
        <taxon>Bacillati</taxon>
        <taxon>Actinomycetota</taxon>
        <taxon>Acidimicrobiia</taxon>
        <taxon>Acidimicrobiales</taxon>
        <taxon>Acidimicrobiaceae</taxon>
        <taxon>Ferrimicrobium</taxon>
    </lineage>
</organism>
<dbReference type="InterPro" id="IPR001650">
    <property type="entry name" value="Helicase_C-like"/>
</dbReference>
<dbReference type="eggNOG" id="COG0553">
    <property type="taxonomic scope" value="Bacteria"/>
</dbReference>
<reference evidence="4 5" key="1">
    <citation type="submission" date="2015-01" db="EMBL/GenBank/DDBJ databases">
        <title>Draft genome of the acidophilic iron oxidizer Ferrimicrobium acidiphilum strain T23.</title>
        <authorList>
            <person name="Poehlein A."/>
            <person name="Eisen S."/>
            <person name="Schloemann M."/>
            <person name="Johnson B.D."/>
            <person name="Daniel R."/>
            <person name="Muehling M."/>
        </authorList>
    </citation>
    <scope>NUCLEOTIDE SEQUENCE [LARGE SCALE GENOMIC DNA]</scope>
    <source>
        <strain evidence="4 5">T23</strain>
    </source>
</reference>
<dbReference type="GO" id="GO:0005524">
    <property type="term" value="F:ATP binding"/>
    <property type="evidence" value="ECO:0007669"/>
    <property type="project" value="InterPro"/>
</dbReference>
<dbReference type="EMBL" id="JXUW01000007">
    <property type="protein sequence ID" value="KJE77181.1"/>
    <property type="molecule type" value="Genomic_DNA"/>
</dbReference>
<dbReference type="SMART" id="SM00487">
    <property type="entry name" value="DEXDc"/>
    <property type="match status" value="1"/>
</dbReference>
<dbReference type="CDD" id="cd18793">
    <property type="entry name" value="SF2_C_SNF"/>
    <property type="match status" value="1"/>
</dbReference>
<evidence type="ECO:0000313" key="5">
    <source>
        <dbReference type="Proteomes" id="UP000032336"/>
    </source>
</evidence>
<evidence type="ECO:0000313" key="4">
    <source>
        <dbReference type="EMBL" id="KJE77181.1"/>
    </source>
</evidence>
<feature type="domain" description="Helicase C-terminal" evidence="3">
    <location>
        <begin position="1168"/>
        <end position="1327"/>
    </location>
</feature>
<dbReference type="STRING" id="1121877.FEAC_11140"/>
<evidence type="ECO:0000259" key="3">
    <source>
        <dbReference type="PROSITE" id="PS51194"/>
    </source>
</evidence>
<dbReference type="Pfam" id="PF00176">
    <property type="entry name" value="SNF2-rel_dom"/>
    <property type="match status" value="1"/>
</dbReference>
<dbReference type="InterPro" id="IPR000330">
    <property type="entry name" value="SNF2_N"/>
</dbReference>
<dbReference type="InterPro" id="IPR049730">
    <property type="entry name" value="SNF2/RAD54-like_C"/>
</dbReference>
<dbReference type="CDD" id="cd18012">
    <property type="entry name" value="DEXQc_arch_SWI2_SNF2"/>
    <property type="match status" value="1"/>
</dbReference>
<dbReference type="PANTHER" id="PTHR10799">
    <property type="entry name" value="SNF2/RAD54 HELICASE FAMILY"/>
    <property type="match status" value="1"/>
</dbReference>
<dbReference type="GO" id="GO:0016787">
    <property type="term" value="F:hydrolase activity"/>
    <property type="evidence" value="ECO:0007669"/>
    <property type="project" value="UniProtKB-KW"/>
</dbReference>
<dbReference type="InterPro" id="IPR027417">
    <property type="entry name" value="P-loop_NTPase"/>
</dbReference>
<dbReference type="Pfam" id="PF00271">
    <property type="entry name" value="Helicase_C"/>
    <property type="match status" value="1"/>
</dbReference>
<dbReference type="PROSITE" id="PS51192">
    <property type="entry name" value="HELICASE_ATP_BIND_1"/>
    <property type="match status" value="1"/>
</dbReference>
<dbReference type="SMART" id="SM00490">
    <property type="entry name" value="HELICc"/>
    <property type="match status" value="1"/>
</dbReference>
<proteinExistence type="predicted"/>
<feature type="domain" description="Helicase ATP-binding" evidence="2">
    <location>
        <begin position="886"/>
        <end position="1044"/>
    </location>
</feature>
<dbReference type="Gene3D" id="3.40.50.300">
    <property type="entry name" value="P-loop containing nucleotide triphosphate hydrolases"/>
    <property type="match status" value="1"/>
</dbReference>
<dbReference type="InterPro" id="IPR038718">
    <property type="entry name" value="SNF2-like_sf"/>
</dbReference>
<dbReference type="SUPFAM" id="SSF52540">
    <property type="entry name" value="P-loop containing nucleoside triphosphate hydrolases"/>
    <property type="match status" value="2"/>
</dbReference>
<protein>
    <submittedName>
        <fullName evidence="4">RNA polymerase-associated protein RapA</fullName>
    </submittedName>
</protein>
<accession>A0A0D8FVN3</accession>
<keyword evidence="1" id="KW-0378">Hydrolase</keyword>